<dbReference type="NCBIfam" id="TIGR01930">
    <property type="entry name" value="AcCoA-C-Actrans"/>
    <property type="match status" value="1"/>
</dbReference>
<feature type="domain" description="Thiolase N-terminal" evidence="8">
    <location>
        <begin position="5"/>
        <end position="260"/>
    </location>
</feature>
<evidence type="ECO:0000256" key="4">
    <source>
        <dbReference type="ARBA" id="ARBA00023315"/>
    </source>
</evidence>
<dbReference type="Pfam" id="PF02803">
    <property type="entry name" value="Thiolase_C"/>
    <property type="match status" value="1"/>
</dbReference>
<dbReference type="AlphaFoldDB" id="A0A117SXS2"/>
<dbReference type="InterPro" id="IPR020617">
    <property type="entry name" value="Thiolase_C"/>
</dbReference>
<evidence type="ECO:0000256" key="3">
    <source>
        <dbReference type="ARBA" id="ARBA00022679"/>
    </source>
</evidence>
<dbReference type="PROSITE" id="PS00099">
    <property type="entry name" value="THIOLASE_3"/>
    <property type="match status" value="1"/>
</dbReference>
<organism evidence="10 11">
    <name type="scientific">Ferroacidibacillus organovorans</name>
    <dbReference type="NCBI Taxonomy" id="1765683"/>
    <lineage>
        <taxon>Bacteria</taxon>
        <taxon>Bacillati</taxon>
        <taxon>Bacillota</taxon>
        <taxon>Bacilli</taxon>
        <taxon>Bacillales</taxon>
        <taxon>Alicyclobacillaceae</taxon>
        <taxon>Ferroacidibacillus</taxon>
    </lineage>
</organism>
<evidence type="ECO:0000313" key="10">
    <source>
        <dbReference type="EMBL" id="KUO95734.1"/>
    </source>
</evidence>
<dbReference type="GO" id="GO:0003988">
    <property type="term" value="F:acetyl-CoA C-acyltransferase activity"/>
    <property type="evidence" value="ECO:0007669"/>
    <property type="project" value="UniProtKB-EC"/>
</dbReference>
<dbReference type="GO" id="GO:0005737">
    <property type="term" value="C:cytoplasm"/>
    <property type="evidence" value="ECO:0007669"/>
    <property type="project" value="UniProtKB-ARBA"/>
</dbReference>
<dbReference type="OrthoDB" id="2379477at2"/>
<comment type="pathway">
    <text evidence="1">Lipid metabolism.</text>
</comment>
<keyword evidence="3 7" id="KW-0808">Transferase</keyword>
<proteinExistence type="inferred from homology"/>
<evidence type="ECO:0000259" key="9">
    <source>
        <dbReference type="Pfam" id="PF02803"/>
    </source>
</evidence>
<dbReference type="InterPro" id="IPR020613">
    <property type="entry name" value="Thiolase_CS"/>
</dbReference>
<gene>
    <name evidence="10" type="ORF">ATW55_05215</name>
</gene>
<evidence type="ECO:0000256" key="2">
    <source>
        <dbReference type="ARBA" id="ARBA00010982"/>
    </source>
</evidence>
<keyword evidence="4 7" id="KW-0012">Acyltransferase</keyword>
<dbReference type="EMBL" id="LPVJ01000037">
    <property type="protein sequence ID" value="KUO95734.1"/>
    <property type="molecule type" value="Genomic_DNA"/>
</dbReference>
<protein>
    <recommendedName>
        <fullName evidence="5">acetyl-CoA C-acyltransferase</fullName>
        <ecNumber evidence="5">2.3.1.16</ecNumber>
    </recommendedName>
</protein>
<dbReference type="Gene3D" id="3.40.47.10">
    <property type="match status" value="1"/>
</dbReference>
<dbReference type="EC" id="2.3.1.16" evidence="5"/>
<evidence type="ECO:0000256" key="6">
    <source>
        <dbReference type="PIRSR" id="PIRSR000429-1"/>
    </source>
</evidence>
<dbReference type="RefSeq" id="WP_067716116.1">
    <property type="nucleotide sequence ID" value="NZ_LPVJ01000037.1"/>
</dbReference>
<dbReference type="PROSITE" id="PS00737">
    <property type="entry name" value="THIOLASE_2"/>
    <property type="match status" value="1"/>
</dbReference>
<keyword evidence="11" id="KW-1185">Reference proteome</keyword>
<dbReference type="InterPro" id="IPR020610">
    <property type="entry name" value="Thiolase_AS"/>
</dbReference>
<comment type="similarity">
    <text evidence="2 7">Belongs to the thiolase-like superfamily. Thiolase family.</text>
</comment>
<accession>A0A117SXS2</accession>
<dbReference type="PANTHER" id="PTHR43853">
    <property type="entry name" value="3-KETOACYL-COA THIOLASE, PEROXISOMAL"/>
    <property type="match status" value="1"/>
</dbReference>
<dbReference type="PANTHER" id="PTHR43853:SF21">
    <property type="entry name" value="STEROID 3-KETOACYL-COA THIOLASE"/>
    <property type="match status" value="1"/>
</dbReference>
<dbReference type="Pfam" id="PF00108">
    <property type="entry name" value="Thiolase_N"/>
    <property type="match status" value="1"/>
</dbReference>
<dbReference type="CDD" id="cd00751">
    <property type="entry name" value="thiolase"/>
    <property type="match status" value="1"/>
</dbReference>
<dbReference type="PIRSF" id="PIRSF000429">
    <property type="entry name" value="Ac-CoA_Ac_transf"/>
    <property type="match status" value="1"/>
</dbReference>
<dbReference type="GO" id="GO:0006635">
    <property type="term" value="P:fatty acid beta-oxidation"/>
    <property type="evidence" value="ECO:0007669"/>
    <property type="project" value="TreeGrafter"/>
</dbReference>
<dbReference type="InterPro" id="IPR020615">
    <property type="entry name" value="Thiolase_acyl_enz_int_AS"/>
</dbReference>
<feature type="active site" description="Proton acceptor" evidence="6">
    <location>
        <position position="347"/>
    </location>
</feature>
<dbReference type="SUPFAM" id="SSF53901">
    <property type="entry name" value="Thiolase-like"/>
    <property type="match status" value="2"/>
</dbReference>
<evidence type="ECO:0000256" key="5">
    <source>
        <dbReference type="ARBA" id="ARBA00024073"/>
    </source>
</evidence>
<sequence length="391" mass="40898">MKEAVIVAGARSAIGRSGRGSLRHTRPDDFGAAVLKEMLSRVAFDPAEIDDIILGCATPEAEQGMNMARIVGLRAGLPTNVSGMTINRFCSSGLQSIALAAHGIMAGTYDAVVAGGVESMSRLPMGGYNLSPNPYLAENFPDAYISMGHTAEEVARRFGVSREDQDAFALRSHRLAAAANDAGKLDAQIVPLQVSVQETDEEGKTVIRSFTFSRDEGIRRDTTLNALAKLKPAFSLNGSVTAGNSSQTSDGAATVLMMSAERAAREGLKPIGVFRSFAVAGVDPDVMGIGPVAAVPKALEKAGLSLADIDLIELNEAFAAQAVQVIRALGMNEEIVNVNGGAIAIGHPLGCTGTRQAVDLLEELKRQNKRYGLVTMCIGGGMGAAGVIERV</sequence>
<evidence type="ECO:0000256" key="7">
    <source>
        <dbReference type="RuleBase" id="RU003557"/>
    </source>
</evidence>
<feature type="active site" description="Acyl-thioester intermediate" evidence="6">
    <location>
        <position position="90"/>
    </location>
</feature>
<feature type="domain" description="Thiolase C-terminal" evidence="9">
    <location>
        <begin position="269"/>
        <end position="390"/>
    </location>
</feature>
<dbReference type="PROSITE" id="PS00098">
    <property type="entry name" value="THIOLASE_1"/>
    <property type="match status" value="1"/>
</dbReference>
<dbReference type="FunFam" id="3.40.47.10:FF:000010">
    <property type="entry name" value="Acetyl-CoA acetyltransferase (Thiolase)"/>
    <property type="match status" value="1"/>
</dbReference>
<comment type="caution">
    <text evidence="10">The sequence shown here is derived from an EMBL/GenBank/DDBJ whole genome shotgun (WGS) entry which is preliminary data.</text>
</comment>
<reference evidence="10 11" key="1">
    <citation type="submission" date="2015-12" db="EMBL/GenBank/DDBJ databases">
        <title>Draft genome sequence of Acidibacillus ferrooxidans ITV001, isolated from a chalcopyrite acid mine drainage site in Brazil.</title>
        <authorList>
            <person name="Dall'Agnol H."/>
            <person name="Nancucheo I."/>
            <person name="Johnson B."/>
            <person name="Oliveira R."/>
            <person name="Leite L."/>
            <person name="Pylro V."/>
            <person name="Nunes G.L."/>
            <person name="Tzotzos G."/>
            <person name="Fernandes G.R."/>
            <person name="Dutra J."/>
            <person name="Orellana S.C."/>
            <person name="Oliveira G."/>
        </authorList>
    </citation>
    <scope>NUCLEOTIDE SEQUENCE [LARGE SCALE GENOMIC DNA]</scope>
    <source>
        <strain evidence="11">ITV01</strain>
    </source>
</reference>
<dbReference type="Proteomes" id="UP000053557">
    <property type="component" value="Unassembled WGS sequence"/>
</dbReference>
<dbReference type="GO" id="GO:0010124">
    <property type="term" value="P:phenylacetate catabolic process"/>
    <property type="evidence" value="ECO:0007669"/>
    <property type="project" value="TreeGrafter"/>
</dbReference>
<name>A0A117SXS2_9BACL</name>
<dbReference type="InterPro" id="IPR002155">
    <property type="entry name" value="Thiolase"/>
</dbReference>
<evidence type="ECO:0000256" key="1">
    <source>
        <dbReference type="ARBA" id="ARBA00005189"/>
    </source>
</evidence>
<dbReference type="InterPro" id="IPR016039">
    <property type="entry name" value="Thiolase-like"/>
</dbReference>
<evidence type="ECO:0000259" key="8">
    <source>
        <dbReference type="Pfam" id="PF00108"/>
    </source>
</evidence>
<dbReference type="InterPro" id="IPR050215">
    <property type="entry name" value="Thiolase-like_sf_Thiolase"/>
</dbReference>
<evidence type="ECO:0000313" key="11">
    <source>
        <dbReference type="Proteomes" id="UP000053557"/>
    </source>
</evidence>
<dbReference type="InterPro" id="IPR020616">
    <property type="entry name" value="Thiolase_N"/>
</dbReference>
<feature type="active site" description="Proton acceptor" evidence="6">
    <location>
        <position position="377"/>
    </location>
</feature>